<reference evidence="2" key="1">
    <citation type="submission" date="2020-02" db="EMBL/GenBank/DDBJ databases">
        <authorList>
            <person name="Meier V. D."/>
        </authorList>
    </citation>
    <scope>NUCLEOTIDE SEQUENCE</scope>
    <source>
        <strain evidence="2">AVDCRST_MAG22</strain>
    </source>
</reference>
<feature type="non-terminal residue" evidence="2">
    <location>
        <position position="1"/>
    </location>
</feature>
<feature type="region of interest" description="Disordered" evidence="1">
    <location>
        <begin position="50"/>
        <end position="125"/>
    </location>
</feature>
<gene>
    <name evidence="2" type="ORF">AVDCRST_MAG22-1416</name>
</gene>
<evidence type="ECO:0000256" key="1">
    <source>
        <dbReference type="SAM" id="MobiDB-lite"/>
    </source>
</evidence>
<name>A0A6J4P1I8_9ACTN</name>
<feature type="non-terminal residue" evidence="2">
    <location>
        <position position="195"/>
    </location>
</feature>
<dbReference type="AlphaFoldDB" id="A0A6J4P1I8"/>
<evidence type="ECO:0000313" key="2">
    <source>
        <dbReference type="EMBL" id="CAA9403756.1"/>
    </source>
</evidence>
<dbReference type="GO" id="GO:0009003">
    <property type="term" value="F:signal peptidase activity"/>
    <property type="evidence" value="ECO:0007669"/>
    <property type="project" value="UniProtKB-EC"/>
</dbReference>
<accession>A0A6J4P1I8</accession>
<feature type="compositionally biased region" description="Basic residues" evidence="1">
    <location>
        <begin position="83"/>
        <end position="110"/>
    </location>
</feature>
<dbReference type="EMBL" id="CADCUV010000057">
    <property type="protein sequence ID" value="CAA9403756.1"/>
    <property type="molecule type" value="Genomic_DNA"/>
</dbReference>
<keyword evidence="2" id="KW-0378">Hydrolase</keyword>
<sequence>VRSAPLRRPAFPHRGRGAPGPQEEGRGLRRVPRHPRRLLRARLRLCPAVRGGGVLDPLGEHDPDAPDQRPRPREQVHLPLCRTRARGHRRLRERRRPGPGPYKARRRPLRRQNSGPLGAPDLERGAPAGALHEQEVPGQYLFRADHRPEGPRLGDGRQPGQLIGLPRLRTAAQEEHRGRGLPALLAAGQDRRPPL</sequence>
<proteinExistence type="predicted"/>
<feature type="compositionally biased region" description="Basic and acidic residues" evidence="1">
    <location>
        <begin position="144"/>
        <end position="155"/>
    </location>
</feature>
<feature type="region of interest" description="Disordered" evidence="1">
    <location>
        <begin position="1"/>
        <end position="35"/>
    </location>
</feature>
<feature type="compositionally biased region" description="Basic and acidic residues" evidence="1">
    <location>
        <begin position="58"/>
        <end position="76"/>
    </location>
</feature>
<protein>
    <submittedName>
        <fullName evidence="2">Signal peptidase I</fullName>
        <ecNumber evidence="2">3.4.21.89</ecNumber>
    </submittedName>
</protein>
<feature type="region of interest" description="Disordered" evidence="1">
    <location>
        <begin position="144"/>
        <end position="195"/>
    </location>
</feature>
<dbReference type="EC" id="3.4.21.89" evidence="2"/>
<organism evidence="2">
    <name type="scientific">uncultured Rubrobacteraceae bacterium</name>
    <dbReference type="NCBI Taxonomy" id="349277"/>
    <lineage>
        <taxon>Bacteria</taxon>
        <taxon>Bacillati</taxon>
        <taxon>Actinomycetota</taxon>
        <taxon>Rubrobacteria</taxon>
        <taxon>Rubrobacterales</taxon>
        <taxon>Rubrobacteraceae</taxon>
        <taxon>environmental samples</taxon>
    </lineage>
</organism>